<evidence type="ECO:0000313" key="3">
    <source>
        <dbReference type="Proteomes" id="UP000593577"/>
    </source>
</evidence>
<feature type="transmembrane region" description="Helical" evidence="1">
    <location>
        <begin position="18"/>
        <end position="34"/>
    </location>
</feature>
<organism evidence="2 3">
    <name type="scientific">Gossypium aridum</name>
    <name type="common">American cotton</name>
    <name type="synonym">Erioxylum aridum</name>
    <dbReference type="NCBI Taxonomy" id="34290"/>
    <lineage>
        <taxon>Eukaryota</taxon>
        <taxon>Viridiplantae</taxon>
        <taxon>Streptophyta</taxon>
        <taxon>Embryophyta</taxon>
        <taxon>Tracheophyta</taxon>
        <taxon>Spermatophyta</taxon>
        <taxon>Magnoliopsida</taxon>
        <taxon>eudicotyledons</taxon>
        <taxon>Gunneridae</taxon>
        <taxon>Pentapetalae</taxon>
        <taxon>rosids</taxon>
        <taxon>malvids</taxon>
        <taxon>Malvales</taxon>
        <taxon>Malvaceae</taxon>
        <taxon>Malvoideae</taxon>
        <taxon>Gossypium</taxon>
    </lineage>
</organism>
<feature type="non-terminal residue" evidence="2">
    <location>
        <position position="35"/>
    </location>
</feature>
<proteinExistence type="predicted"/>
<keyword evidence="1" id="KW-0472">Membrane</keyword>
<comment type="caution">
    <text evidence="2">The sequence shown here is derived from an EMBL/GenBank/DDBJ whole genome shotgun (WGS) entry which is preliminary data.</text>
</comment>
<evidence type="ECO:0000256" key="1">
    <source>
        <dbReference type="SAM" id="Phobius"/>
    </source>
</evidence>
<protein>
    <submittedName>
        <fullName evidence="2">Uncharacterized protein</fullName>
    </submittedName>
</protein>
<name>A0A7J8X7N3_GOSAI</name>
<gene>
    <name evidence="2" type="ORF">Goari_024973</name>
</gene>
<dbReference type="EMBL" id="JABFAA010000006">
    <property type="protein sequence ID" value="MBA0683306.1"/>
    <property type="molecule type" value="Genomic_DNA"/>
</dbReference>
<dbReference type="Proteomes" id="UP000593577">
    <property type="component" value="Unassembled WGS sequence"/>
</dbReference>
<keyword evidence="1" id="KW-1133">Transmembrane helix</keyword>
<reference evidence="2 3" key="1">
    <citation type="journal article" date="2019" name="Genome Biol. Evol.">
        <title>Insights into the evolution of the New World diploid cottons (Gossypium, subgenus Houzingenia) based on genome sequencing.</title>
        <authorList>
            <person name="Grover C.E."/>
            <person name="Arick M.A. 2nd"/>
            <person name="Thrash A."/>
            <person name="Conover J.L."/>
            <person name="Sanders W.S."/>
            <person name="Peterson D.G."/>
            <person name="Frelichowski J.E."/>
            <person name="Scheffler J.A."/>
            <person name="Scheffler B.E."/>
            <person name="Wendel J.F."/>
        </authorList>
    </citation>
    <scope>NUCLEOTIDE SEQUENCE [LARGE SCALE GENOMIC DNA]</scope>
    <source>
        <strain evidence="2">185</strain>
        <tissue evidence="2">Leaf</tissue>
    </source>
</reference>
<dbReference type="AlphaFoldDB" id="A0A7J8X7N3"/>
<sequence>MCPAIITCVSYRWESSNATLMVLYLPIVGLWVGLH</sequence>
<keyword evidence="3" id="KW-1185">Reference proteome</keyword>
<evidence type="ECO:0000313" key="2">
    <source>
        <dbReference type="EMBL" id="MBA0683306.1"/>
    </source>
</evidence>
<keyword evidence="1" id="KW-0812">Transmembrane</keyword>
<accession>A0A7J8X7N3</accession>